<protein>
    <recommendedName>
        <fullName evidence="1">N-acetyltransferase domain-containing protein</fullName>
    </recommendedName>
</protein>
<accession>A0ABR1JLA0</accession>
<feature type="domain" description="N-acetyltransferase" evidence="1">
    <location>
        <begin position="59"/>
        <end position="200"/>
    </location>
</feature>
<dbReference type="InterPro" id="IPR051908">
    <property type="entry name" value="Ribosomal_N-acetyltransferase"/>
</dbReference>
<comment type="caution">
    <text evidence="2">The sequence shown here is derived from an EMBL/GenBank/DDBJ whole genome shotgun (WGS) entry which is preliminary data.</text>
</comment>
<dbReference type="PANTHER" id="PTHR43441">
    <property type="entry name" value="RIBOSOMAL-PROTEIN-SERINE ACETYLTRANSFERASE"/>
    <property type="match status" value="1"/>
</dbReference>
<dbReference type="EMBL" id="JBANRG010000011">
    <property type="protein sequence ID" value="KAK7462309.1"/>
    <property type="molecule type" value="Genomic_DNA"/>
</dbReference>
<proteinExistence type="predicted"/>
<dbReference type="SUPFAM" id="SSF55729">
    <property type="entry name" value="Acyl-CoA N-acyltransferases (Nat)"/>
    <property type="match status" value="1"/>
</dbReference>
<dbReference type="Proteomes" id="UP001498398">
    <property type="component" value="Unassembled WGS sequence"/>
</dbReference>
<name>A0ABR1JLA0_9AGAR</name>
<sequence>MMSAIPSANQDHSSERDNFCFPIPDVLENDRVKLVPFIPSVHADKVAASSKEDRLWKYLPYGPFGHGADLVQRFWEPAFRGNPSQLLFVAFDKTKPDENGQPSLAAIMGYINTAKGDLWTEIGFIVVFPEFQRTHVTSNAIGLLMHYALDLPEDGGLGLRRVQWQANKLNAPSLGLAQRLGFKMEGILRWARVLPPLMAVGTNGSPERKGDPRPGHKARDTAILAICWDDWEDGGREKVDAEMARTK</sequence>
<gene>
    <name evidence="2" type="ORF">VKT23_007910</name>
</gene>
<dbReference type="PANTHER" id="PTHR43441:SF5">
    <property type="entry name" value="FAMILY ACETYLTRANSFERASE, PUTATIVE-RELATED"/>
    <property type="match status" value="1"/>
</dbReference>
<dbReference type="InterPro" id="IPR016181">
    <property type="entry name" value="Acyl_CoA_acyltransferase"/>
</dbReference>
<reference evidence="2 3" key="1">
    <citation type="submission" date="2024-01" db="EMBL/GenBank/DDBJ databases">
        <title>A draft genome for the cacao thread blight pathogen Marasmiellus scandens.</title>
        <authorList>
            <person name="Baruah I.K."/>
            <person name="Leung J."/>
            <person name="Bukari Y."/>
            <person name="Amoako-Attah I."/>
            <person name="Meinhardt L.W."/>
            <person name="Bailey B.A."/>
            <person name="Cohen S.P."/>
        </authorList>
    </citation>
    <scope>NUCLEOTIDE SEQUENCE [LARGE SCALE GENOMIC DNA]</scope>
    <source>
        <strain evidence="2 3">GH-19</strain>
    </source>
</reference>
<dbReference type="InterPro" id="IPR000182">
    <property type="entry name" value="GNAT_dom"/>
</dbReference>
<dbReference type="Gene3D" id="3.40.630.30">
    <property type="match status" value="1"/>
</dbReference>
<keyword evidence="3" id="KW-1185">Reference proteome</keyword>
<organism evidence="2 3">
    <name type="scientific">Marasmiellus scandens</name>
    <dbReference type="NCBI Taxonomy" id="2682957"/>
    <lineage>
        <taxon>Eukaryota</taxon>
        <taxon>Fungi</taxon>
        <taxon>Dikarya</taxon>
        <taxon>Basidiomycota</taxon>
        <taxon>Agaricomycotina</taxon>
        <taxon>Agaricomycetes</taxon>
        <taxon>Agaricomycetidae</taxon>
        <taxon>Agaricales</taxon>
        <taxon>Marasmiineae</taxon>
        <taxon>Omphalotaceae</taxon>
        <taxon>Marasmiellus</taxon>
    </lineage>
</organism>
<evidence type="ECO:0000313" key="2">
    <source>
        <dbReference type="EMBL" id="KAK7462309.1"/>
    </source>
</evidence>
<evidence type="ECO:0000259" key="1">
    <source>
        <dbReference type="PROSITE" id="PS51186"/>
    </source>
</evidence>
<evidence type="ECO:0000313" key="3">
    <source>
        <dbReference type="Proteomes" id="UP001498398"/>
    </source>
</evidence>
<dbReference type="Pfam" id="PF13302">
    <property type="entry name" value="Acetyltransf_3"/>
    <property type="match status" value="1"/>
</dbReference>
<dbReference type="PROSITE" id="PS51186">
    <property type="entry name" value="GNAT"/>
    <property type="match status" value="1"/>
</dbReference>